<keyword evidence="2" id="KW-1185">Reference proteome</keyword>
<sequence length="135" mass="15276">MGPGWIRGNEEMANHMHILISEVKLAPKSDVEEALKRIQPDVFEEGPGRCTKEEVTLQLIPSVRPVFCRSRPEPHAAVEKAISSILKECIRNSPLSHEHVRMWEWKMAGSHFGSGTILNRREILSSTPTKCHVMI</sequence>
<reference evidence="3" key="1">
    <citation type="submission" date="2017-02" db="UniProtKB">
        <authorList>
            <consortium name="WormBaseParasite"/>
        </authorList>
    </citation>
    <scope>IDENTIFICATION</scope>
</reference>
<dbReference type="AlphaFoldDB" id="A0A0N4X1N7"/>
<gene>
    <name evidence="1" type="ORF">HPLM_LOCUS18236</name>
</gene>
<evidence type="ECO:0000313" key="3">
    <source>
        <dbReference type="WBParaSite" id="HPLM_0001824401-mRNA-1"/>
    </source>
</evidence>
<evidence type="ECO:0000313" key="2">
    <source>
        <dbReference type="Proteomes" id="UP000268014"/>
    </source>
</evidence>
<protein>
    <submittedName>
        <fullName evidence="3">Stress-response A/B barrel domain-containing protein</fullName>
    </submittedName>
</protein>
<dbReference type="WBParaSite" id="HPLM_0001824401-mRNA-1">
    <property type="protein sequence ID" value="HPLM_0001824401-mRNA-1"/>
    <property type="gene ID" value="HPLM_0001824401"/>
</dbReference>
<name>A0A0N4X1N7_HAEPC</name>
<dbReference type="Proteomes" id="UP000268014">
    <property type="component" value="Unassembled WGS sequence"/>
</dbReference>
<dbReference type="EMBL" id="UZAF01020432">
    <property type="protein sequence ID" value="VDO69836.1"/>
    <property type="molecule type" value="Genomic_DNA"/>
</dbReference>
<evidence type="ECO:0000313" key="1">
    <source>
        <dbReference type="EMBL" id="VDO69836.1"/>
    </source>
</evidence>
<proteinExistence type="predicted"/>
<accession>A0A0N4X1N7</accession>
<organism evidence="3">
    <name type="scientific">Haemonchus placei</name>
    <name type="common">Barber's pole worm</name>
    <dbReference type="NCBI Taxonomy" id="6290"/>
    <lineage>
        <taxon>Eukaryota</taxon>
        <taxon>Metazoa</taxon>
        <taxon>Ecdysozoa</taxon>
        <taxon>Nematoda</taxon>
        <taxon>Chromadorea</taxon>
        <taxon>Rhabditida</taxon>
        <taxon>Rhabditina</taxon>
        <taxon>Rhabditomorpha</taxon>
        <taxon>Strongyloidea</taxon>
        <taxon>Trichostrongylidae</taxon>
        <taxon>Haemonchus</taxon>
    </lineage>
</organism>
<reference evidence="1 2" key="2">
    <citation type="submission" date="2018-11" db="EMBL/GenBank/DDBJ databases">
        <authorList>
            <consortium name="Pathogen Informatics"/>
        </authorList>
    </citation>
    <scope>NUCLEOTIDE SEQUENCE [LARGE SCALE GENOMIC DNA]</scope>
    <source>
        <strain evidence="1 2">MHpl1</strain>
    </source>
</reference>
<dbReference type="STRING" id="6290.A0A0N4X1N7"/>